<evidence type="ECO:0000313" key="2">
    <source>
        <dbReference type="EMBL" id="SIN76877.1"/>
    </source>
</evidence>
<reference evidence="3" key="1">
    <citation type="submission" date="2016-11" db="EMBL/GenBank/DDBJ databases">
        <authorList>
            <person name="Varghese N."/>
            <person name="Submissions S."/>
        </authorList>
    </citation>
    <scope>NUCLEOTIDE SEQUENCE [LARGE SCALE GENOMIC DNA]</scope>
    <source>
        <strain evidence="3">DSM 29440</strain>
    </source>
</reference>
<dbReference type="InterPro" id="IPR029062">
    <property type="entry name" value="Class_I_gatase-like"/>
</dbReference>
<dbReference type="SUPFAM" id="SSF52317">
    <property type="entry name" value="Class I glutamine amidotransferase-like"/>
    <property type="match status" value="1"/>
</dbReference>
<dbReference type="OrthoDB" id="9780891at2"/>
<dbReference type="AlphaFoldDB" id="A0A1N6E1P0"/>
<evidence type="ECO:0000259" key="1">
    <source>
        <dbReference type="Pfam" id="PF08532"/>
    </source>
</evidence>
<dbReference type="STRING" id="1217970.SAMN05444002_0233"/>
<dbReference type="EMBL" id="FSRL01000001">
    <property type="protein sequence ID" value="SIN76877.1"/>
    <property type="molecule type" value="Genomic_DNA"/>
</dbReference>
<dbReference type="Proteomes" id="UP000184932">
    <property type="component" value="Unassembled WGS sequence"/>
</dbReference>
<dbReference type="RefSeq" id="WP_074254441.1">
    <property type="nucleotide sequence ID" value="NZ_FSRL01000001.1"/>
</dbReference>
<gene>
    <name evidence="2" type="ORF">SAMN05444002_0233</name>
</gene>
<name>A0A1N6E1P0_9RHOB</name>
<sequence length="678" mass="74165">MSRTFPPLRYRQIHLDFHTSEAIDSVGADFDAEVFADTLVAANVDSITVFARCHHGWSYYPSEVGPAHPGLARPDLLGEMVQACRARDIETPIYITVQWDEHIAREHPEWRVMSASNASKHPSDDASASRQLTATWHTVCLSHRGFRDYVLATGQEVARRYAPPGLFFDIVSTFDCVCPACVRSMQGAGLDPENPADRAENDKRTLDSFRSEVSEALWAEFPELRIFYNAGHIHKRDPGRYDTYSHLEIESLPTGGWGWDHFPSNARYAVPKGFDTLGQTGKFHTLWGEFGGFKSEQSLDYECAQMAALGTKCLIGDQLHPSGAINADTYARLTPAYARIKAMEPWLRGARQLSDVGILSVEHFGSHGMGRNNHADDGAAQMMLEAQIPFDILDSHADFSAYPLLILPDDIPVDAALATRLGAYLDGGGKLIASHRSGLSPDGGVALHLGIADGGEETALNPTYLSAPGLDPRIPGSAVVVYAPARVVTAEGGTVLGEVAAPYANRSWRAFCSHQHFPNDPAAPALGPGIVATDRTGYIAWPIFDAYKRIGQPIYKYAVLALIDRLLPRRRLVTDLPSGGRASVTRQEGRTVLHLLYGGPQVRGVAVDDLQHGLRHIEMIEDIPRLGPLTASVALEDRPARAVSVPEGTPLDWTWEDGRATVRLDGLHIHRAIAFEAT</sequence>
<dbReference type="InterPro" id="IPR017853">
    <property type="entry name" value="GH"/>
</dbReference>
<dbReference type="GO" id="GO:0005975">
    <property type="term" value="P:carbohydrate metabolic process"/>
    <property type="evidence" value="ECO:0007669"/>
    <property type="project" value="InterPro"/>
</dbReference>
<feature type="domain" description="Beta-galactosidase trimerisation" evidence="1">
    <location>
        <begin position="383"/>
        <end position="439"/>
    </location>
</feature>
<dbReference type="InterPro" id="IPR028212">
    <property type="entry name" value="GHL6"/>
</dbReference>
<dbReference type="GO" id="GO:0004565">
    <property type="term" value="F:beta-galactosidase activity"/>
    <property type="evidence" value="ECO:0007669"/>
    <property type="project" value="InterPro"/>
</dbReference>
<evidence type="ECO:0000313" key="3">
    <source>
        <dbReference type="Proteomes" id="UP000184932"/>
    </source>
</evidence>
<dbReference type="CDD" id="cd03143">
    <property type="entry name" value="A4_beta-galactosidase_middle_domain"/>
    <property type="match status" value="1"/>
</dbReference>
<dbReference type="Pfam" id="PF08532">
    <property type="entry name" value="Glyco_hydro_42M"/>
    <property type="match status" value="1"/>
</dbReference>
<keyword evidence="3" id="KW-1185">Reference proteome</keyword>
<accession>A0A1N6E1P0</accession>
<dbReference type="Gene3D" id="3.20.20.80">
    <property type="entry name" value="Glycosidases"/>
    <property type="match status" value="1"/>
</dbReference>
<organism evidence="2 3">
    <name type="scientific">Vannielia litorea</name>
    <dbReference type="NCBI Taxonomy" id="1217970"/>
    <lineage>
        <taxon>Bacteria</taxon>
        <taxon>Pseudomonadati</taxon>
        <taxon>Pseudomonadota</taxon>
        <taxon>Alphaproteobacteria</taxon>
        <taxon>Rhodobacterales</taxon>
        <taxon>Paracoccaceae</taxon>
        <taxon>Vannielia</taxon>
    </lineage>
</organism>
<protein>
    <submittedName>
        <fullName evidence="2">Beta-galactosidase trimerisation domain-containing protein</fullName>
    </submittedName>
</protein>
<dbReference type="SUPFAM" id="SSF51445">
    <property type="entry name" value="(Trans)glycosidases"/>
    <property type="match status" value="1"/>
</dbReference>
<dbReference type="Pfam" id="PF14871">
    <property type="entry name" value="GHL6"/>
    <property type="match status" value="1"/>
</dbReference>
<proteinExistence type="predicted"/>
<dbReference type="InterPro" id="IPR013738">
    <property type="entry name" value="Beta_galactosidase_Trimer"/>
</dbReference>
<dbReference type="Gene3D" id="3.40.50.880">
    <property type="match status" value="1"/>
</dbReference>